<organism evidence="1">
    <name type="scientific">marine sediment metagenome</name>
    <dbReference type="NCBI Taxonomy" id="412755"/>
    <lineage>
        <taxon>unclassified sequences</taxon>
        <taxon>metagenomes</taxon>
        <taxon>ecological metagenomes</taxon>
    </lineage>
</organism>
<accession>A0A0F9KJD3</accession>
<sequence>MGPLLSQFGERIDDLKNSTGIRLWTSRPLLDDFLYSPGINYQSEANEVSNLPLCPLFVAPVKLGDCSVARPQFEVLVGVNVHEVRVQGTKVQGNDGIGY</sequence>
<dbReference type="AlphaFoldDB" id="A0A0F9KJD3"/>
<dbReference type="EMBL" id="LAZR01014909">
    <property type="protein sequence ID" value="KKM15435.1"/>
    <property type="molecule type" value="Genomic_DNA"/>
</dbReference>
<protein>
    <submittedName>
        <fullName evidence="1">Uncharacterized protein</fullName>
    </submittedName>
</protein>
<evidence type="ECO:0000313" key="1">
    <source>
        <dbReference type="EMBL" id="KKM15435.1"/>
    </source>
</evidence>
<comment type="caution">
    <text evidence="1">The sequence shown here is derived from an EMBL/GenBank/DDBJ whole genome shotgun (WGS) entry which is preliminary data.</text>
</comment>
<reference evidence="1" key="1">
    <citation type="journal article" date="2015" name="Nature">
        <title>Complex archaea that bridge the gap between prokaryotes and eukaryotes.</title>
        <authorList>
            <person name="Spang A."/>
            <person name="Saw J.H."/>
            <person name="Jorgensen S.L."/>
            <person name="Zaremba-Niedzwiedzka K."/>
            <person name="Martijn J."/>
            <person name="Lind A.E."/>
            <person name="van Eijk R."/>
            <person name="Schleper C."/>
            <person name="Guy L."/>
            <person name="Ettema T.J."/>
        </authorList>
    </citation>
    <scope>NUCLEOTIDE SEQUENCE</scope>
</reference>
<gene>
    <name evidence="1" type="ORF">LCGC14_1696110</name>
</gene>
<proteinExistence type="predicted"/>
<name>A0A0F9KJD3_9ZZZZ</name>